<evidence type="ECO:0000313" key="1">
    <source>
        <dbReference type="EMBL" id="KAJ7515746.1"/>
    </source>
</evidence>
<dbReference type="Proteomes" id="UP001162992">
    <property type="component" value="Chromosome 22"/>
</dbReference>
<sequence>MPVRDRVGKANPALLQGGKEKLDISCMPQRPDGGRHRLLSESKNSIKFHGKVRDTMFGSSASCWRVSVKDGMRKLQVIDDYKTSKHKQVEDTTYSSSLEICDNLAEKTIGSASSDSLTDNACVRIESLSSDNFFRITSGGTQERTSNRTECAARPRSLSSYRTECSESFRECQPLPQRKPKSLLQDQTSVRNSIDEVCSVSESSDSESHAVPLYIAGFEAELLRFHERYDRDMSEMHSCLESIHKKLEELGMHHGSVFPGEATQAIKSNMVNSQVEVSKPLQPVQPVNRTDLILETSNLNNAVADREMQGNLSIEEGLHVDSNYAVAQQQNMTGSSTSVQKLGLNRKANVHRTGFRVKNNKIGGTPRRSKADKGKVLLPLKFGSEGKQFWWSGSVQRKCRKKNRPLKTCLEEEVPPHTTGGCTAELGSPNSQLVPTGVFRETVNIMRALVRNFSTTLIEAKEEMLKRLGIELRTTVLALLSCELLPDAQLADSEHLKYGVQAFVNRTVFEEFETESYGVDNDPSDDHCASHSLAAGRDILTHLAAVSPSEAISEESPVYNRSFHLFCRKKFQLFQKKLDWFEKWPEKLVEAFLDAMKYAWMVHKLAFAFQQPDSVVTLFYVNEWAEFDPVYMEAVEGAASSQKFSSTVQFMVIPGFEIRDKIIKSQVYLNPITVWCPPKSTTSLLYGRQSIGSS</sequence>
<organism evidence="1 2">
    <name type="scientific">Diphasiastrum complanatum</name>
    <name type="common">Issler's clubmoss</name>
    <name type="synonym">Lycopodium complanatum</name>
    <dbReference type="NCBI Taxonomy" id="34168"/>
    <lineage>
        <taxon>Eukaryota</taxon>
        <taxon>Viridiplantae</taxon>
        <taxon>Streptophyta</taxon>
        <taxon>Embryophyta</taxon>
        <taxon>Tracheophyta</taxon>
        <taxon>Lycopodiopsida</taxon>
        <taxon>Lycopodiales</taxon>
        <taxon>Lycopodiaceae</taxon>
        <taxon>Lycopodioideae</taxon>
        <taxon>Diphasiastrum</taxon>
    </lineage>
</organism>
<dbReference type="EMBL" id="CM055113">
    <property type="protein sequence ID" value="KAJ7515746.1"/>
    <property type="molecule type" value="Genomic_DNA"/>
</dbReference>
<protein>
    <submittedName>
        <fullName evidence="1">Uncharacterized protein</fullName>
    </submittedName>
</protein>
<accession>A0ACC2AE59</accession>
<gene>
    <name evidence="1" type="ORF">O6H91_22G025900</name>
</gene>
<keyword evidence="2" id="KW-1185">Reference proteome</keyword>
<reference evidence="2" key="1">
    <citation type="journal article" date="2024" name="Proc. Natl. Acad. Sci. U.S.A.">
        <title>Extraordinary preservation of gene collinearity over three hundred million years revealed in homosporous lycophytes.</title>
        <authorList>
            <person name="Li C."/>
            <person name="Wickell D."/>
            <person name="Kuo L.Y."/>
            <person name="Chen X."/>
            <person name="Nie B."/>
            <person name="Liao X."/>
            <person name="Peng D."/>
            <person name="Ji J."/>
            <person name="Jenkins J."/>
            <person name="Williams M."/>
            <person name="Shu S."/>
            <person name="Plott C."/>
            <person name="Barry K."/>
            <person name="Rajasekar S."/>
            <person name="Grimwood J."/>
            <person name="Han X."/>
            <person name="Sun S."/>
            <person name="Hou Z."/>
            <person name="He W."/>
            <person name="Dai G."/>
            <person name="Sun C."/>
            <person name="Schmutz J."/>
            <person name="Leebens-Mack J.H."/>
            <person name="Li F.W."/>
            <person name="Wang L."/>
        </authorList>
    </citation>
    <scope>NUCLEOTIDE SEQUENCE [LARGE SCALE GENOMIC DNA]</scope>
    <source>
        <strain evidence="2">cv. PW_Plant_1</strain>
    </source>
</reference>
<proteinExistence type="predicted"/>
<name>A0ACC2AE59_DIPCM</name>
<evidence type="ECO:0000313" key="2">
    <source>
        <dbReference type="Proteomes" id="UP001162992"/>
    </source>
</evidence>
<comment type="caution">
    <text evidence="1">The sequence shown here is derived from an EMBL/GenBank/DDBJ whole genome shotgun (WGS) entry which is preliminary data.</text>
</comment>